<dbReference type="VEuPathDB" id="FungiDB:MELLADRAFT_70304"/>
<dbReference type="HOGENOM" id="CLU_1652550_0_0_1"/>
<sequence length="160" mass="18616">MTSSSAFNATMHTPSSPEVTWIATRFNPYVWARSHLEELARREALVPSTPRVEATNHGARGQNGANLSPRAQRAMRRHTFAGGPIVIDLTNPRNKRRTPPVVIDLTLSPRAQREMQRIEEYNRQRESRQAMRRIIKVIQDKRREEFRFFPLHACLTLYRL</sequence>
<dbReference type="GeneID" id="18931485"/>
<gene>
    <name evidence="1" type="ORF">MELLADRAFT_70304</name>
</gene>
<evidence type="ECO:0000313" key="1">
    <source>
        <dbReference type="EMBL" id="EGF96978.1"/>
    </source>
</evidence>
<dbReference type="EMBL" id="GL883431">
    <property type="protein sequence ID" value="EGF96978.1"/>
    <property type="molecule type" value="Genomic_DNA"/>
</dbReference>
<proteinExistence type="predicted"/>
<keyword evidence="2" id="KW-1185">Reference proteome</keyword>
<accession>F4SEE9</accession>
<dbReference type="KEGG" id="mlr:MELLADRAFT_70304"/>
<organism evidence="2">
    <name type="scientific">Melampsora larici-populina (strain 98AG31 / pathotype 3-4-7)</name>
    <name type="common">Poplar leaf rust fungus</name>
    <dbReference type="NCBI Taxonomy" id="747676"/>
    <lineage>
        <taxon>Eukaryota</taxon>
        <taxon>Fungi</taxon>
        <taxon>Dikarya</taxon>
        <taxon>Basidiomycota</taxon>
        <taxon>Pucciniomycotina</taxon>
        <taxon>Pucciniomycetes</taxon>
        <taxon>Pucciniales</taxon>
        <taxon>Melampsoraceae</taxon>
        <taxon>Melampsora</taxon>
    </lineage>
</organism>
<evidence type="ECO:0000313" key="2">
    <source>
        <dbReference type="Proteomes" id="UP000001072"/>
    </source>
</evidence>
<dbReference type="AlphaFoldDB" id="F4SEE9"/>
<dbReference type="RefSeq" id="XP_007419753.1">
    <property type="nucleotide sequence ID" value="XM_007419691.1"/>
</dbReference>
<dbReference type="InParanoid" id="F4SEE9"/>
<reference evidence="2" key="1">
    <citation type="journal article" date="2011" name="Proc. Natl. Acad. Sci. U.S.A.">
        <title>Obligate biotrophy features unraveled by the genomic analysis of rust fungi.</title>
        <authorList>
            <person name="Duplessis S."/>
            <person name="Cuomo C.A."/>
            <person name="Lin Y.-C."/>
            <person name="Aerts A."/>
            <person name="Tisserant E."/>
            <person name="Veneault-Fourrey C."/>
            <person name="Joly D.L."/>
            <person name="Hacquard S."/>
            <person name="Amselem J."/>
            <person name="Cantarel B.L."/>
            <person name="Chiu R."/>
            <person name="Coutinho P.M."/>
            <person name="Feau N."/>
            <person name="Field M."/>
            <person name="Frey P."/>
            <person name="Gelhaye E."/>
            <person name="Goldberg J."/>
            <person name="Grabherr M.G."/>
            <person name="Kodira C.D."/>
            <person name="Kohler A."/>
            <person name="Kuees U."/>
            <person name="Lindquist E.A."/>
            <person name="Lucas S.M."/>
            <person name="Mago R."/>
            <person name="Mauceli E."/>
            <person name="Morin E."/>
            <person name="Murat C."/>
            <person name="Pangilinan J.L."/>
            <person name="Park R."/>
            <person name="Pearson M."/>
            <person name="Quesneville H."/>
            <person name="Rouhier N."/>
            <person name="Sakthikumar S."/>
            <person name="Salamov A.A."/>
            <person name="Schmutz J."/>
            <person name="Selles B."/>
            <person name="Shapiro H."/>
            <person name="Tanguay P."/>
            <person name="Tuskan G.A."/>
            <person name="Henrissat B."/>
            <person name="Van de Peer Y."/>
            <person name="Rouze P."/>
            <person name="Ellis J.G."/>
            <person name="Dodds P.N."/>
            <person name="Schein J.E."/>
            <person name="Zhong S."/>
            <person name="Hamelin R.C."/>
            <person name="Grigoriev I.V."/>
            <person name="Szabo L.J."/>
            <person name="Martin F."/>
        </authorList>
    </citation>
    <scope>NUCLEOTIDE SEQUENCE [LARGE SCALE GENOMIC DNA]</scope>
    <source>
        <strain evidence="2">98AG31 / pathotype 3-4-7</strain>
    </source>
</reference>
<name>F4SEE9_MELLP</name>
<protein>
    <submittedName>
        <fullName evidence="1">Uncharacterized protein</fullName>
    </submittedName>
</protein>
<dbReference type="Proteomes" id="UP000001072">
    <property type="component" value="Unassembled WGS sequence"/>
</dbReference>